<keyword evidence="2" id="KW-1185">Reference proteome</keyword>
<accession>A0ABT9NV41</accession>
<dbReference type="EMBL" id="JAUSQZ010000001">
    <property type="protein sequence ID" value="MDP9824299.1"/>
    <property type="molecule type" value="Genomic_DNA"/>
</dbReference>
<name>A0ABT9NV41_9ACTN</name>
<protein>
    <submittedName>
        <fullName evidence="1">Uncharacterized protein</fullName>
    </submittedName>
</protein>
<reference evidence="1 2" key="1">
    <citation type="submission" date="2023-07" db="EMBL/GenBank/DDBJ databases">
        <title>Sequencing the genomes of 1000 actinobacteria strains.</title>
        <authorList>
            <person name="Klenk H.-P."/>
        </authorList>
    </citation>
    <scope>NUCLEOTIDE SEQUENCE [LARGE SCALE GENOMIC DNA]</scope>
    <source>
        <strain evidence="1 2">DSM 44388</strain>
    </source>
</reference>
<organism evidence="1 2">
    <name type="scientific">Kineosporia succinea</name>
    <dbReference type="NCBI Taxonomy" id="84632"/>
    <lineage>
        <taxon>Bacteria</taxon>
        <taxon>Bacillati</taxon>
        <taxon>Actinomycetota</taxon>
        <taxon>Actinomycetes</taxon>
        <taxon>Kineosporiales</taxon>
        <taxon>Kineosporiaceae</taxon>
        <taxon>Kineosporia</taxon>
    </lineage>
</organism>
<evidence type="ECO:0000313" key="1">
    <source>
        <dbReference type="EMBL" id="MDP9824299.1"/>
    </source>
</evidence>
<proteinExistence type="predicted"/>
<gene>
    <name evidence="1" type="ORF">J2S57_000048</name>
</gene>
<dbReference type="RefSeq" id="WP_307236586.1">
    <property type="nucleotide sequence ID" value="NZ_JAUSQZ010000001.1"/>
</dbReference>
<sequence>MHRSAAWGGVPQYLSVAYGEPITLLPPFPVVIDTSRFPLTDDE</sequence>
<comment type="caution">
    <text evidence="1">The sequence shown here is derived from an EMBL/GenBank/DDBJ whole genome shotgun (WGS) entry which is preliminary data.</text>
</comment>
<evidence type="ECO:0000313" key="2">
    <source>
        <dbReference type="Proteomes" id="UP001235712"/>
    </source>
</evidence>
<dbReference type="Proteomes" id="UP001235712">
    <property type="component" value="Unassembled WGS sequence"/>
</dbReference>